<evidence type="ECO:0000256" key="4">
    <source>
        <dbReference type="ARBA" id="ARBA00022825"/>
    </source>
</evidence>
<dbReference type="AlphaFoldDB" id="A0A8H5JPJ3"/>
<evidence type="ECO:0000256" key="6">
    <source>
        <dbReference type="SAM" id="MobiDB-lite"/>
    </source>
</evidence>
<dbReference type="PANTHER" id="PTHR43806">
    <property type="entry name" value="PEPTIDASE S8"/>
    <property type="match status" value="1"/>
</dbReference>
<comment type="similarity">
    <text evidence="1 5">Belongs to the peptidase S8 family.</text>
</comment>
<evidence type="ECO:0000256" key="2">
    <source>
        <dbReference type="ARBA" id="ARBA00022670"/>
    </source>
</evidence>
<dbReference type="InterPro" id="IPR023827">
    <property type="entry name" value="Peptidase_S8_Asp-AS"/>
</dbReference>
<evidence type="ECO:0000256" key="3">
    <source>
        <dbReference type="ARBA" id="ARBA00022801"/>
    </source>
</evidence>
<dbReference type="PRINTS" id="PR00723">
    <property type="entry name" value="SUBTILISIN"/>
</dbReference>
<keyword evidence="9" id="KW-1185">Reference proteome</keyword>
<evidence type="ECO:0000256" key="1">
    <source>
        <dbReference type="ARBA" id="ARBA00011073"/>
    </source>
</evidence>
<proteinExistence type="inferred from homology"/>
<feature type="compositionally biased region" description="Basic and acidic residues" evidence="6">
    <location>
        <begin position="34"/>
        <end position="45"/>
    </location>
</feature>
<dbReference type="CDD" id="cd04077">
    <property type="entry name" value="Peptidases_S8_PCSK9_ProteinaseK_like"/>
    <property type="match status" value="1"/>
</dbReference>
<keyword evidence="4 5" id="KW-0720">Serine protease</keyword>
<dbReference type="Pfam" id="PF00082">
    <property type="entry name" value="Peptidase_S8"/>
    <property type="match status" value="1"/>
</dbReference>
<dbReference type="InterPro" id="IPR015500">
    <property type="entry name" value="Peptidase_S8_subtilisin-rel"/>
</dbReference>
<keyword evidence="3 5" id="KW-0378">Hydrolase</keyword>
<dbReference type="SUPFAM" id="SSF52743">
    <property type="entry name" value="Subtilisin-like"/>
    <property type="match status" value="1"/>
</dbReference>
<feature type="domain" description="Peptidase S8/S53" evidence="7">
    <location>
        <begin position="79"/>
        <end position="308"/>
    </location>
</feature>
<dbReference type="GO" id="GO:0004252">
    <property type="term" value="F:serine-type endopeptidase activity"/>
    <property type="evidence" value="ECO:0007669"/>
    <property type="project" value="UniProtKB-UniRule"/>
</dbReference>
<dbReference type="GO" id="GO:0006508">
    <property type="term" value="P:proteolysis"/>
    <property type="evidence" value="ECO:0007669"/>
    <property type="project" value="UniProtKB-KW"/>
</dbReference>
<accession>A0A8H5JPJ3</accession>
<dbReference type="PANTHER" id="PTHR43806:SF58">
    <property type="entry name" value="ALKALINE PROTEASE 1-RELATED"/>
    <property type="match status" value="1"/>
</dbReference>
<dbReference type="Gene3D" id="3.40.50.200">
    <property type="entry name" value="Peptidase S8/S53 domain"/>
    <property type="match status" value="1"/>
</dbReference>
<reference evidence="8 9" key="1">
    <citation type="submission" date="2020-05" db="EMBL/GenBank/DDBJ databases">
        <title>Identification and distribution of gene clusters putatively required for synthesis of sphingolipid metabolism inhibitors in phylogenetically diverse species of the filamentous fungus Fusarium.</title>
        <authorList>
            <person name="Kim H.-S."/>
            <person name="Busman M."/>
            <person name="Brown D.W."/>
            <person name="Divon H."/>
            <person name="Uhlig S."/>
            <person name="Proctor R.H."/>
        </authorList>
    </citation>
    <scope>NUCLEOTIDE SEQUENCE [LARGE SCALE GENOMIC DNA]</scope>
    <source>
        <strain evidence="8 9">NRRL 25196</strain>
    </source>
</reference>
<dbReference type="PROSITE" id="PS51892">
    <property type="entry name" value="SUBTILASE"/>
    <property type="match status" value="1"/>
</dbReference>
<feature type="active site" description="Charge relay system" evidence="5">
    <location>
        <position position="275"/>
    </location>
</feature>
<protein>
    <recommendedName>
        <fullName evidence="7">Peptidase S8/S53 domain-containing protein</fullName>
    </recommendedName>
</protein>
<feature type="active site" description="Charge relay system" evidence="5">
    <location>
        <position position="86"/>
    </location>
</feature>
<dbReference type="PROSITE" id="PS00136">
    <property type="entry name" value="SUBTILASE_ASP"/>
    <property type="match status" value="1"/>
</dbReference>
<dbReference type="EMBL" id="JAAOAO010000185">
    <property type="protein sequence ID" value="KAF5558527.1"/>
    <property type="molecule type" value="Genomic_DNA"/>
</dbReference>
<evidence type="ECO:0000313" key="9">
    <source>
        <dbReference type="Proteomes" id="UP000574317"/>
    </source>
</evidence>
<dbReference type="InterPro" id="IPR036852">
    <property type="entry name" value="Peptidase_S8/S53_dom_sf"/>
</dbReference>
<evidence type="ECO:0000313" key="8">
    <source>
        <dbReference type="EMBL" id="KAF5558527.1"/>
    </source>
</evidence>
<gene>
    <name evidence="8" type="ORF">FNAPI_5052</name>
</gene>
<feature type="region of interest" description="Disordered" evidence="6">
    <location>
        <begin position="33"/>
        <end position="58"/>
    </location>
</feature>
<feature type="active site" description="Charge relay system" evidence="5">
    <location>
        <position position="118"/>
    </location>
</feature>
<organism evidence="8 9">
    <name type="scientific">Fusarium napiforme</name>
    <dbReference type="NCBI Taxonomy" id="42672"/>
    <lineage>
        <taxon>Eukaryota</taxon>
        <taxon>Fungi</taxon>
        <taxon>Dikarya</taxon>
        <taxon>Ascomycota</taxon>
        <taxon>Pezizomycotina</taxon>
        <taxon>Sordariomycetes</taxon>
        <taxon>Hypocreomycetidae</taxon>
        <taxon>Hypocreales</taxon>
        <taxon>Nectriaceae</taxon>
        <taxon>Fusarium</taxon>
        <taxon>Fusarium fujikuroi species complex</taxon>
    </lineage>
</organism>
<evidence type="ECO:0000256" key="5">
    <source>
        <dbReference type="PROSITE-ProRule" id="PRU01240"/>
    </source>
</evidence>
<comment type="caution">
    <text evidence="8">The sequence shown here is derived from an EMBL/GenBank/DDBJ whole genome shotgun (WGS) entry which is preliminary data.</text>
</comment>
<name>A0A8H5JPJ3_9HYPO</name>
<sequence length="331" mass="35328">MTEEYGIKTLTRRCLRASRKILCPIHRPATSDTIARRPEVTHEPEPQLNTPWNLERISPDHATNDGSLRCHDDETEISGAYVYLIDSGINFSHTEFSGRALHGANFVPGSPDYDELGHGTIMAGIIGGTTYGLAKNCTIISVKVVHKMGKGKAEWLPQAIKWATNDAIAKGVAEKSVMNISLGWRYSATINNVVKKATNAGITVVVSAGNEGKPASTCSPASASSAITVAASGPDNRRAPFSNYGLHVNIFAPGIRVPTVPSLVGIGPIHSSGTSAAAAHVSGLAAHFISSENLRGFKAVRKRIMRASLNGVIKDTRWSRNRLASDGLARD</sequence>
<evidence type="ECO:0000259" key="7">
    <source>
        <dbReference type="Pfam" id="PF00082"/>
    </source>
</evidence>
<dbReference type="InterPro" id="IPR000209">
    <property type="entry name" value="Peptidase_S8/S53_dom"/>
</dbReference>
<dbReference type="InterPro" id="IPR050131">
    <property type="entry name" value="Peptidase_S8_subtilisin-like"/>
</dbReference>
<dbReference type="Proteomes" id="UP000574317">
    <property type="component" value="Unassembled WGS sequence"/>
</dbReference>
<keyword evidence="2 5" id="KW-0645">Protease</keyword>
<dbReference type="InterPro" id="IPR034193">
    <property type="entry name" value="PCSK9_ProteinaseK-like"/>
</dbReference>